<comment type="caution">
    <text evidence="1">The sequence shown here is derived from an EMBL/GenBank/DDBJ whole genome shotgun (WGS) entry which is preliminary data.</text>
</comment>
<proteinExistence type="predicted"/>
<name>A0A4C1Y6U5_EUMVA</name>
<dbReference type="EMBL" id="BGZK01001115">
    <property type="protein sequence ID" value="GBP71626.1"/>
    <property type="molecule type" value="Genomic_DNA"/>
</dbReference>
<protein>
    <submittedName>
        <fullName evidence="1">Uncharacterized protein</fullName>
    </submittedName>
</protein>
<gene>
    <name evidence="1" type="ORF">EVAR_53109_1</name>
</gene>
<dbReference type="Proteomes" id="UP000299102">
    <property type="component" value="Unassembled WGS sequence"/>
</dbReference>
<keyword evidence="2" id="KW-1185">Reference proteome</keyword>
<sequence length="183" mass="20510">MVKNKSVSRAVLNYDIKGLSLHPFPSSSKWRVSVPVTAPDLLGPHRRVRRLDTFVCAVSYTFVWFHAASAAASWRGDGQPSPAVSPVWKENEIINVLFILHTLSTANPTSRLDPVLCFDPAPFTTSTIVSILVRNISSMHETFQIEWEDARAQRTAHGHDSTKTRAALEILIATIKRVYETHY</sequence>
<evidence type="ECO:0000313" key="1">
    <source>
        <dbReference type="EMBL" id="GBP71626.1"/>
    </source>
</evidence>
<evidence type="ECO:0000313" key="2">
    <source>
        <dbReference type="Proteomes" id="UP000299102"/>
    </source>
</evidence>
<organism evidence="1 2">
    <name type="scientific">Eumeta variegata</name>
    <name type="common">Bagworm moth</name>
    <name type="synonym">Eumeta japonica</name>
    <dbReference type="NCBI Taxonomy" id="151549"/>
    <lineage>
        <taxon>Eukaryota</taxon>
        <taxon>Metazoa</taxon>
        <taxon>Ecdysozoa</taxon>
        <taxon>Arthropoda</taxon>
        <taxon>Hexapoda</taxon>
        <taxon>Insecta</taxon>
        <taxon>Pterygota</taxon>
        <taxon>Neoptera</taxon>
        <taxon>Endopterygota</taxon>
        <taxon>Lepidoptera</taxon>
        <taxon>Glossata</taxon>
        <taxon>Ditrysia</taxon>
        <taxon>Tineoidea</taxon>
        <taxon>Psychidae</taxon>
        <taxon>Oiketicinae</taxon>
        <taxon>Eumeta</taxon>
    </lineage>
</organism>
<accession>A0A4C1Y6U5</accession>
<dbReference type="AlphaFoldDB" id="A0A4C1Y6U5"/>
<reference evidence="1 2" key="1">
    <citation type="journal article" date="2019" name="Commun. Biol.">
        <title>The bagworm genome reveals a unique fibroin gene that provides high tensile strength.</title>
        <authorList>
            <person name="Kono N."/>
            <person name="Nakamura H."/>
            <person name="Ohtoshi R."/>
            <person name="Tomita M."/>
            <person name="Numata K."/>
            <person name="Arakawa K."/>
        </authorList>
    </citation>
    <scope>NUCLEOTIDE SEQUENCE [LARGE SCALE GENOMIC DNA]</scope>
</reference>